<dbReference type="Proteomes" id="UP000265520">
    <property type="component" value="Unassembled WGS sequence"/>
</dbReference>
<comment type="caution">
    <text evidence="1">The sequence shown here is derived from an EMBL/GenBank/DDBJ whole genome shotgun (WGS) entry which is preliminary data.</text>
</comment>
<keyword evidence="2" id="KW-1185">Reference proteome</keyword>
<dbReference type="EMBL" id="LXQA010345984">
    <property type="protein sequence ID" value="MCI45579.1"/>
    <property type="molecule type" value="Genomic_DNA"/>
</dbReference>
<evidence type="ECO:0000313" key="1">
    <source>
        <dbReference type="EMBL" id="MCI45579.1"/>
    </source>
</evidence>
<proteinExistence type="predicted"/>
<name>A0A392SA77_9FABA</name>
<dbReference type="AlphaFoldDB" id="A0A392SA77"/>
<sequence>MNRVCLMKLGWCLKRGDSVLWIDVIKGKYARDNPNLDGIAKNNDSSLWKSLSSMWKELDDFIVWPGGDGEMVHT</sequence>
<organism evidence="1 2">
    <name type="scientific">Trifolium medium</name>
    <dbReference type="NCBI Taxonomy" id="97028"/>
    <lineage>
        <taxon>Eukaryota</taxon>
        <taxon>Viridiplantae</taxon>
        <taxon>Streptophyta</taxon>
        <taxon>Embryophyta</taxon>
        <taxon>Tracheophyta</taxon>
        <taxon>Spermatophyta</taxon>
        <taxon>Magnoliopsida</taxon>
        <taxon>eudicotyledons</taxon>
        <taxon>Gunneridae</taxon>
        <taxon>Pentapetalae</taxon>
        <taxon>rosids</taxon>
        <taxon>fabids</taxon>
        <taxon>Fabales</taxon>
        <taxon>Fabaceae</taxon>
        <taxon>Papilionoideae</taxon>
        <taxon>50 kb inversion clade</taxon>
        <taxon>NPAAA clade</taxon>
        <taxon>Hologalegina</taxon>
        <taxon>IRL clade</taxon>
        <taxon>Trifolieae</taxon>
        <taxon>Trifolium</taxon>
    </lineage>
</organism>
<protein>
    <submittedName>
        <fullName evidence="1">Uncharacterized protein</fullName>
    </submittedName>
</protein>
<evidence type="ECO:0000313" key="2">
    <source>
        <dbReference type="Proteomes" id="UP000265520"/>
    </source>
</evidence>
<accession>A0A392SA77</accession>
<reference evidence="1 2" key="1">
    <citation type="journal article" date="2018" name="Front. Plant Sci.">
        <title>Red Clover (Trifolium pratense) and Zigzag Clover (T. medium) - A Picture of Genomic Similarities and Differences.</title>
        <authorList>
            <person name="Dluhosova J."/>
            <person name="Istvanek J."/>
            <person name="Nedelnik J."/>
            <person name="Repkova J."/>
        </authorList>
    </citation>
    <scope>NUCLEOTIDE SEQUENCE [LARGE SCALE GENOMIC DNA]</scope>
    <source>
        <strain evidence="2">cv. 10/8</strain>
        <tissue evidence="1">Leaf</tissue>
    </source>
</reference>